<dbReference type="GO" id="GO:0045116">
    <property type="term" value="P:protein neddylation"/>
    <property type="evidence" value="ECO:0007669"/>
    <property type="project" value="UniProtKB-UniRule"/>
</dbReference>
<evidence type="ECO:0000256" key="4">
    <source>
        <dbReference type="PIRNR" id="PIRNR039099"/>
    </source>
</evidence>
<dbReference type="InterPro" id="IPR030667">
    <property type="entry name" value="APP-BP1"/>
</dbReference>
<evidence type="ECO:0000256" key="3">
    <source>
        <dbReference type="ARBA" id="ARBA00022786"/>
    </source>
</evidence>
<organism evidence="6">
    <name type="scientific">Eutreptiella gymnastica</name>
    <dbReference type="NCBI Taxonomy" id="73025"/>
    <lineage>
        <taxon>Eukaryota</taxon>
        <taxon>Discoba</taxon>
        <taxon>Euglenozoa</taxon>
        <taxon>Euglenida</taxon>
        <taxon>Spirocuta</taxon>
        <taxon>Euglenophyceae</taxon>
        <taxon>Eutreptiales</taxon>
        <taxon>Eutreptiaceae</taxon>
        <taxon>Eutreptiella</taxon>
    </lineage>
</organism>
<dbReference type="EMBL" id="HBGA01131960">
    <property type="protein sequence ID" value="CAD9037761.1"/>
    <property type="molecule type" value="Transcribed_RNA"/>
</dbReference>
<dbReference type="SUPFAM" id="SSF69572">
    <property type="entry name" value="Activating enzymes of the ubiquitin-like proteins"/>
    <property type="match status" value="1"/>
</dbReference>
<feature type="domain" description="THIF-type NAD/FAD binding fold" evidence="5">
    <location>
        <begin position="13"/>
        <end position="529"/>
    </location>
</feature>
<sequence length="533" mass="59846">MSSEEPSFREKKYDRQIRLWGLGGQKALETSKVCLLNATGVGTETLKNLVLPGIGSFTIVDGNLVTEADLGNNFFVTVEDLNEPRGERATKWLTELNPDVKGGSLNEKPEMVIETNPDYFRNTDVTLVIATQLPEPTIAKLASILHTHNIPLLVVRSYGLIGYVRVQAPSYAIVETFPDQQVEDYHVLNPFPELEHFVESVGHPDSITDTLEHAHIPWVCLMVHYLKKWKQENKWEGSELTYKQRKEVMELVKGGKLKEDEENFQEALTSGTKINPPQIPSALQDLMASPETELVNGSTEPFWFCMNALKQFYSTHKRLPINGKLNDMTSTTGWFIALQNVYAAKAQQDLEKISGYIKESINHLKGTGKPTVDVPAEYISLFCKNVWNVRYARFRTVQQEVDPGSAMVSMLSKELETDEPTVVWYLLLRAGDRFYAANNRFPGDTETVLEADVAQLAKCLKSLLQEMGVSQSVDAEYVQEWARYSASELHNISAVLGGVASQEAIKMITQQRAPMNNTLIFDGINGTMATYEL</sequence>
<protein>
    <recommendedName>
        <fullName evidence="4">NEDD8-activating enzyme E1 regulatory subunit</fullName>
    </recommendedName>
</protein>
<dbReference type="Pfam" id="PF00899">
    <property type="entry name" value="ThiF"/>
    <property type="match status" value="1"/>
</dbReference>
<evidence type="ECO:0000256" key="1">
    <source>
        <dbReference type="ARBA" id="ARBA00005032"/>
    </source>
</evidence>
<gene>
    <name evidence="6" type="ORF">EGYM00392_LOCUS48921</name>
</gene>
<dbReference type="InterPro" id="IPR000594">
    <property type="entry name" value="ThiF_NAD_FAD-bd"/>
</dbReference>
<name>A0A7S1JAU0_9EUGL</name>
<dbReference type="InterPro" id="IPR045886">
    <property type="entry name" value="ThiF/MoeB/HesA"/>
</dbReference>
<comment type="pathway">
    <text evidence="1 4">Protein modification; protein neddylation.</text>
</comment>
<comment type="similarity">
    <text evidence="2 4">Belongs to the ubiquitin-activating E1 family. ULA1 subfamily.</text>
</comment>
<dbReference type="GO" id="GO:0019781">
    <property type="term" value="F:NEDD8 activating enzyme activity"/>
    <property type="evidence" value="ECO:0007669"/>
    <property type="project" value="UniProtKB-UniRule"/>
</dbReference>
<dbReference type="AlphaFoldDB" id="A0A7S1JAU0"/>
<accession>A0A7S1JAU0</accession>
<dbReference type="PANTHER" id="PTHR10953:SF29">
    <property type="entry name" value="NEDD8-ACTIVATING ENZYME E1 REGULATORY SUBUNIT"/>
    <property type="match status" value="1"/>
</dbReference>
<evidence type="ECO:0000313" key="6">
    <source>
        <dbReference type="EMBL" id="CAD9037761.1"/>
    </source>
</evidence>
<dbReference type="GO" id="GO:0005737">
    <property type="term" value="C:cytoplasm"/>
    <property type="evidence" value="ECO:0007669"/>
    <property type="project" value="TreeGrafter"/>
</dbReference>
<dbReference type="PIRSF" id="PIRSF039099">
    <property type="entry name" value="APP-BP1"/>
    <property type="match status" value="1"/>
</dbReference>
<dbReference type="UniPathway" id="UPA00885"/>
<keyword evidence="3 4" id="KW-0833">Ubl conjugation pathway</keyword>
<evidence type="ECO:0000256" key="2">
    <source>
        <dbReference type="ARBA" id="ARBA00006868"/>
    </source>
</evidence>
<proteinExistence type="inferred from homology"/>
<evidence type="ECO:0000259" key="5">
    <source>
        <dbReference type="Pfam" id="PF00899"/>
    </source>
</evidence>
<dbReference type="PANTHER" id="PTHR10953">
    <property type="entry name" value="UBIQUITIN-ACTIVATING ENZYME E1"/>
    <property type="match status" value="1"/>
</dbReference>
<reference evidence="6" key="1">
    <citation type="submission" date="2021-01" db="EMBL/GenBank/DDBJ databases">
        <authorList>
            <person name="Corre E."/>
            <person name="Pelletier E."/>
            <person name="Niang G."/>
            <person name="Scheremetjew M."/>
            <person name="Finn R."/>
            <person name="Kale V."/>
            <person name="Holt S."/>
            <person name="Cochrane G."/>
            <person name="Meng A."/>
            <person name="Brown T."/>
            <person name="Cohen L."/>
        </authorList>
    </citation>
    <scope>NUCLEOTIDE SEQUENCE</scope>
    <source>
        <strain evidence="6">NIES-381</strain>
    </source>
</reference>
<dbReference type="Gene3D" id="3.40.50.720">
    <property type="entry name" value="NAD(P)-binding Rossmann-like Domain"/>
    <property type="match status" value="2"/>
</dbReference>
<dbReference type="InterPro" id="IPR035985">
    <property type="entry name" value="Ubiquitin-activating_enz"/>
</dbReference>